<sequence>MMIAITYLLAARRERIIAKGRVGYGSRNEAPGAACPSPARLASPTAAASVAAAAAAAAATTDYSCWQCHMDMDTNTAGCHPGSTPQLAVRPTLSVHMRQSPSAAAFNISALRPTLSPCSSDFPTTLAANIGNCCLQDSRHCIPWLI</sequence>
<evidence type="ECO:0000313" key="2">
    <source>
        <dbReference type="Proteomes" id="UP000054032"/>
    </source>
</evidence>
<dbReference type="AlphaFoldDB" id="W6ZBZ0"/>
<dbReference type="HOGENOM" id="CLU_1777107_0_0_1"/>
<dbReference type="KEGG" id="bor:COCMIDRAFT_23085"/>
<dbReference type="RefSeq" id="XP_007684170.1">
    <property type="nucleotide sequence ID" value="XM_007685980.1"/>
</dbReference>
<gene>
    <name evidence="1" type="ORF">COCMIDRAFT_23085</name>
</gene>
<dbReference type="GeneID" id="19120372"/>
<keyword evidence="2" id="KW-1185">Reference proteome</keyword>
<dbReference type="Proteomes" id="UP000054032">
    <property type="component" value="Unassembled WGS sequence"/>
</dbReference>
<proteinExistence type="predicted"/>
<accession>W6ZBZ0</accession>
<protein>
    <submittedName>
        <fullName evidence="1">Uncharacterized protein</fullName>
    </submittedName>
</protein>
<organism evidence="1 2">
    <name type="scientific">Bipolaris oryzae ATCC 44560</name>
    <dbReference type="NCBI Taxonomy" id="930090"/>
    <lineage>
        <taxon>Eukaryota</taxon>
        <taxon>Fungi</taxon>
        <taxon>Dikarya</taxon>
        <taxon>Ascomycota</taxon>
        <taxon>Pezizomycotina</taxon>
        <taxon>Dothideomycetes</taxon>
        <taxon>Pleosporomycetidae</taxon>
        <taxon>Pleosporales</taxon>
        <taxon>Pleosporineae</taxon>
        <taxon>Pleosporaceae</taxon>
        <taxon>Bipolaris</taxon>
    </lineage>
</organism>
<evidence type="ECO:0000313" key="1">
    <source>
        <dbReference type="EMBL" id="EUC49312.1"/>
    </source>
</evidence>
<name>W6ZBZ0_COCMI</name>
<dbReference type="EMBL" id="KI963933">
    <property type="protein sequence ID" value="EUC49312.1"/>
    <property type="molecule type" value="Genomic_DNA"/>
</dbReference>
<reference evidence="1 2" key="1">
    <citation type="journal article" date="2013" name="PLoS Genet.">
        <title>Comparative genome structure, secondary metabolite, and effector coding capacity across Cochliobolus pathogens.</title>
        <authorList>
            <person name="Condon B.J."/>
            <person name="Leng Y."/>
            <person name="Wu D."/>
            <person name="Bushley K.E."/>
            <person name="Ohm R.A."/>
            <person name="Otillar R."/>
            <person name="Martin J."/>
            <person name="Schackwitz W."/>
            <person name="Grimwood J."/>
            <person name="MohdZainudin N."/>
            <person name="Xue C."/>
            <person name="Wang R."/>
            <person name="Manning V.A."/>
            <person name="Dhillon B."/>
            <person name="Tu Z.J."/>
            <person name="Steffenson B.J."/>
            <person name="Salamov A."/>
            <person name="Sun H."/>
            <person name="Lowry S."/>
            <person name="LaButti K."/>
            <person name="Han J."/>
            <person name="Copeland A."/>
            <person name="Lindquist E."/>
            <person name="Barry K."/>
            <person name="Schmutz J."/>
            <person name="Baker S.E."/>
            <person name="Ciuffetti L.M."/>
            <person name="Grigoriev I.V."/>
            <person name="Zhong S."/>
            <person name="Turgeon B.G."/>
        </authorList>
    </citation>
    <scope>NUCLEOTIDE SEQUENCE [LARGE SCALE GENOMIC DNA]</scope>
    <source>
        <strain evidence="1 2">ATCC 44560</strain>
    </source>
</reference>